<evidence type="ECO:0000256" key="2">
    <source>
        <dbReference type="SAM" id="SignalP"/>
    </source>
</evidence>
<sequence length="326" mass="33615">MSVRSAVAAALFALAAVAALLGGGSPAVAAGGAQRIMTSAPARVDLPGAPHTGPAADAALRAYWTPRRMRQAVHHAAVRDGTATSGLTAQAAAAGLPDGHGPVATVDTVGKLFFTYPGGQPSVCSGSVLNTTAETLVLTAAHCLEEGGPNGQWHTNFLFVPAYDGSAAPPLGSFAVWNVASDSLWASDADENHDYGIAITYDNSLGEHVADAAGAFDIVSGHGTVNEVTIIGYPSEGAYDGKHQEYCKDLSEPTPVPRNLIMARCPNMVGGSSGSPWLLDYDPVDQVGEIYGVNAVFDGTYIATPRFDDRTLQLVAMVNQLAAARP</sequence>
<proteinExistence type="predicted"/>
<evidence type="ECO:0000256" key="1">
    <source>
        <dbReference type="ARBA" id="ARBA00022729"/>
    </source>
</evidence>
<evidence type="ECO:0000313" key="4">
    <source>
        <dbReference type="Proteomes" id="UP001551011"/>
    </source>
</evidence>
<feature type="chain" id="PRO_5045532549" description="V8-like Glu-specific endopeptidase" evidence="2">
    <location>
        <begin position="30"/>
        <end position="326"/>
    </location>
</feature>
<feature type="signal peptide" evidence="2">
    <location>
        <begin position="1"/>
        <end position="29"/>
    </location>
</feature>
<dbReference type="PANTHER" id="PTHR15462">
    <property type="entry name" value="SERINE PROTEASE"/>
    <property type="match status" value="1"/>
</dbReference>
<evidence type="ECO:0008006" key="5">
    <source>
        <dbReference type="Google" id="ProtNLM"/>
    </source>
</evidence>
<dbReference type="InterPro" id="IPR009003">
    <property type="entry name" value="Peptidase_S1_PA"/>
</dbReference>
<accession>A0ABV3AN62</accession>
<reference evidence="3 4" key="1">
    <citation type="submission" date="2024-06" db="EMBL/GenBank/DDBJ databases">
        <title>The Natural Products Discovery Center: Release of the First 8490 Sequenced Strains for Exploring Actinobacteria Biosynthetic Diversity.</title>
        <authorList>
            <person name="Kalkreuter E."/>
            <person name="Kautsar S.A."/>
            <person name="Yang D."/>
            <person name="Bader C.D."/>
            <person name="Teijaro C.N."/>
            <person name="Fluegel L."/>
            <person name="Davis C.M."/>
            <person name="Simpson J.R."/>
            <person name="Lauterbach L."/>
            <person name="Steele A.D."/>
            <person name="Gui C."/>
            <person name="Meng S."/>
            <person name="Li G."/>
            <person name="Viehrig K."/>
            <person name="Ye F."/>
            <person name="Su P."/>
            <person name="Kiefer A.F."/>
            <person name="Nichols A."/>
            <person name="Cepeda A.J."/>
            <person name="Yan W."/>
            <person name="Fan B."/>
            <person name="Jiang Y."/>
            <person name="Adhikari A."/>
            <person name="Zheng C.-J."/>
            <person name="Schuster L."/>
            <person name="Cowan T.M."/>
            <person name="Smanski M.J."/>
            <person name="Chevrette M.G."/>
            <person name="De Carvalho L.P.S."/>
            <person name="Shen B."/>
        </authorList>
    </citation>
    <scope>NUCLEOTIDE SEQUENCE [LARGE SCALE GENOMIC DNA]</scope>
    <source>
        <strain evidence="3 4">NPDC020594</strain>
    </source>
</reference>
<dbReference type="Proteomes" id="UP001551011">
    <property type="component" value="Unassembled WGS sequence"/>
</dbReference>
<keyword evidence="4" id="KW-1185">Reference proteome</keyword>
<name>A0ABV3AN62_9ACTN</name>
<organism evidence="3 4">
    <name type="scientific">Streptomyces flaveolus</name>
    <dbReference type="NCBI Taxonomy" id="67297"/>
    <lineage>
        <taxon>Bacteria</taxon>
        <taxon>Bacillati</taxon>
        <taxon>Actinomycetota</taxon>
        <taxon>Actinomycetes</taxon>
        <taxon>Kitasatosporales</taxon>
        <taxon>Streptomycetaceae</taxon>
        <taxon>Streptomyces</taxon>
    </lineage>
</organism>
<dbReference type="Gene3D" id="2.40.10.10">
    <property type="entry name" value="Trypsin-like serine proteases"/>
    <property type="match status" value="2"/>
</dbReference>
<keyword evidence="1 2" id="KW-0732">Signal</keyword>
<dbReference type="EMBL" id="JBFAEG010000050">
    <property type="protein sequence ID" value="MEU5713405.1"/>
    <property type="molecule type" value="Genomic_DNA"/>
</dbReference>
<dbReference type="InterPro" id="IPR043504">
    <property type="entry name" value="Peptidase_S1_PA_chymotrypsin"/>
</dbReference>
<dbReference type="SUPFAM" id="SSF50494">
    <property type="entry name" value="Trypsin-like serine proteases"/>
    <property type="match status" value="1"/>
</dbReference>
<gene>
    <name evidence="3" type="ORF">AB0H04_42435</name>
</gene>
<dbReference type="RefSeq" id="WP_359261153.1">
    <property type="nucleotide sequence ID" value="NZ_JBFAEG010000050.1"/>
</dbReference>
<evidence type="ECO:0000313" key="3">
    <source>
        <dbReference type="EMBL" id="MEU5713405.1"/>
    </source>
</evidence>
<protein>
    <recommendedName>
        <fullName evidence="5">V8-like Glu-specific endopeptidase</fullName>
    </recommendedName>
</protein>
<comment type="caution">
    <text evidence="3">The sequence shown here is derived from an EMBL/GenBank/DDBJ whole genome shotgun (WGS) entry which is preliminary data.</text>
</comment>
<dbReference type="InterPro" id="IPR050966">
    <property type="entry name" value="Glutamyl_endopeptidase"/>
</dbReference>